<comment type="caution">
    <text evidence="2">The sequence shown here is derived from an EMBL/GenBank/DDBJ whole genome shotgun (WGS) entry which is preliminary data.</text>
</comment>
<feature type="chain" id="PRO_5039906613" evidence="1">
    <location>
        <begin position="20"/>
        <end position="49"/>
    </location>
</feature>
<reference evidence="2 3" key="1">
    <citation type="journal article" date="2018" name="PLoS ONE">
        <title>The draft genome of Kipferlia bialata reveals reductive genome evolution in fornicate parasites.</title>
        <authorList>
            <person name="Tanifuji G."/>
            <person name="Takabayashi S."/>
            <person name="Kume K."/>
            <person name="Takagi M."/>
            <person name="Nakayama T."/>
            <person name="Kamikawa R."/>
            <person name="Inagaki Y."/>
            <person name="Hashimoto T."/>
        </authorList>
    </citation>
    <scope>NUCLEOTIDE SEQUENCE [LARGE SCALE GENOMIC DNA]</scope>
    <source>
        <strain evidence="2">NY0173</strain>
    </source>
</reference>
<accession>A0A9K3DD75</accession>
<dbReference type="Proteomes" id="UP000265618">
    <property type="component" value="Unassembled WGS sequence"/>
</dbReference>
<keyword evidence="3" id="KW-1185">Reference proteome</keyword>
<organism evidence="2 3">
    <name type="scientific">Kipferlia bialata</name>
    <dbReference type="NCBI Taxonomy" id="797122"/>
    <lineage>
        <taxon>Eukaryota</taxon>
        <taxon>Metamonada</taxon>
        <taxon>Carpediemonas-like organisms</taxon>
        <taxon>Kipferlia</taxon>
    </lineage>
</organism>
<evidence type="ECO:0000256" key="1">
    <source>
        <dbReference type="SAM" id="SignalP"/>
    </source>
</evidence>
<sequence>MNSLLVLCVCLVAAVYVQAEIFDSFVQEATCGTETFMEETTVASCYWDE</sequence>
<evidence type="ECO:0000313" key="2">
    <source>
        <dbReference type="EMBL" id="GIQ91763.1"/>
    </source>
</evidence>
<feature type="signal peptide" evidence="1">
    <location>
        <begin position="1"/>
        <end position="19"/>
    </location>
</feature>
<feature type="non-terminal residue" evidence="2">
    <location>
        <position position="1"/>
    </location>
</feature>
<name>A0A9K3DD75_9EUKA</name>
<proteinExistence type="predicted"/>
<dbReference type="AlphaFoldDB" id="A0A9K3DD75"/>
<evidence type="ECO:0000313" key="3">
    <source>
        <dbReference type="Proteomes" id="UP000265618"/>
    </source>
</evidence>
<protein>
    <submittedName>
        <fullName evidence="2">Uncharacterized protein</fullName>
    </submittedName>
</protein>
<keyword evidence="1" id="KW-0732">Signal</keyword>
<dbReference type="EMBL" id="BDIP01008291">
    <property type="protein sequence ID" value="GIQ91763.1"/>
    <property type="molecule type" value="Genomic_DNA"/>
</dbReference>
<gene>
    <name evidence="2" type="ORF">KIPB_015158</name>
</gene>